<keyword evidence="2 7" id="KW-0479">Metal-binding</keyword>
<name>A0ABC9BT19_9POAL</name>
<protein>
    <recommendedName>
        <fullName evidence="5">2-oxoglutarate-dependent dioxygenase DAO</fullName>
    </recommendedName>
    <alternativeName>
        <fullName evidence="6">Protein DIOXYGENASE FOR AUXIN OXIDATION</fullName>
    </alternativeName>
</protein>
<comment type="similarity">
    <text evidence="1 7">Belongs to the iron/ascorbate-dependent oxidoreductase family.</text>
</comment>
<evidence type="ECO:0000256" key="6">
    <source>
        <dbReference type="ARBA" id="ARBA00076740"/>
    </source>
</evidence>
<keyword evidence="10" id="KW-1185">Reference proteome</keyword>
<dbReference type="InterPro" id="IPR005123">
    <property type="entry name" value="Oxoglu/Fe-dep_dioxygenase_dom"/>
</dbReference>
<dbReference type="SUPFAM" id="SSF51197">
    <property type="entry name" value="Clavaminate synthase-like"/>
    <property type="match status" value="1"/>
</dbReference>
<gene>
    <name evidence="9" type="ORF">URODEC1_LOCUS67889</name>
</gene>
<dbReference type="FunFam" id="2.60.120.330:FF:000017">
    <property type="entry name" value="2-oxoglutarate-dependent dioxygenase DAO"/>
    <property type="match status" value="1"/>
</dbReference>
<dbReference type="Gene3D" id="2.60.120.330">
    <property type="entry name" value="B-lactam Antibiotic, Isopenicillin N Synthase, Chain"/>
    <property type="match status" value="1"/>
</dbReference>
<reference evidence="9" key="1">
    <citation type="submission" date="2024-10" db="EMBL/GenBank/DDBJ databases">
        <authorList>
            <person name="Ryan C."/>
        </authorList>
    </citation>
    <scope>NUCLEOTIDE SEQUENCE [LARGE SCALE GENOMIC DNA]</scope>
</reference>
<dbReference type="Proteomes" id="UP001497457">
    <property type="component" value="Chromosome 27b"/>
</dbReference>
<evidence type="ECO:0000313" key="10">
    <source>
        <dbReference type="Proteomes" id="UP001497457"/>
    </source>
</evidence>
<dbReference type="Pfam" id="PF03171">
    <property type="entry name" value="2OG-FeII_Oxy"/>
    <property type="match status" value="1"/>
</dbReference>
<keyword evidence="3" id="KW-0223">Dioxygenase</keyword>
<comment type="function">
    <text evidence="4">2-oxoglutarate-dependent dioxygenase essential for auxin catabolism and maintenance of auxin homeostasis in reproductive organs. Catalyzes the irreversible oxidation of indole-3-acetic acid (IAA) to the biologically inactive 2-oxoindole-3-acetic acid (OxIAA).</text>
</comment>
<evidence type="ECO:0000256" key="3">
    <source>
        <dbReference type="ARBA" id="ARBA00022964"/>
    </source>
</evidence>
<dbReference type="EMBL" id="OZ075137">
    <property type="protein sequence ID" value="CAL5006137.1"/>
    <property type="molecule type" value="Genomic_DNA"/>
</dbReference>
<evidence type="ECO:0000256" key="7">
    <source>
        <dbReference type="RuleBase" id="RU003682"/>
    </source>
</evidence>
<evidence type="ECO:0000256" key="5">
    <source>
        <dbReference type="ARBA" id="ARBA00074102"/>
    </source>
</evidence>
<evidence type="ECO:0000256" key="4">
    <source>
        <dbReference type="ARBA" id="ARBA00054658"/>
    </source>
</evidence>
<dbReference type="InterPro" id="IPR044861">
    <property type="entry name" value="IPNS-like_FE2OG_OXY"/>
</dbReference>
<dbReference type="GO" id="GO:0046872">
    <property type="term" value="F:metal ion binding"/>
    <property type="evidence" value="ECO:0007669"/>
    <property type="project" value="UniProtKB-KW"/>
</dbReference>
<evidence type="ECO:0000256" key="1">
    <source>
        <dbReference type="ARBA" id="ARBA00008056"/>
    </source>
</evidence>
<keyword evidence="7" id="KW-0408">Iron</keyword>
<evidence type="ECO:0000256" key="2">
    <source>
        <dbReference type="ARBA" id="ARBA00022723"/>
    </source>
</evidence>
<dbReference type="AlphaFoldDB" id="A0ABC9BT19"/>
<evidence type="ECO:0000313" key="9">
    <source>
        <dbReference type="EMBL" id="CAL5006137.1"/>
    </source>
</evidence>
<proteinExistence type="inferred from homology"/>
<dbReference type="InterPro" id="IPR050231">
    <property type="entry name" value="Iron_ascorbate_oxido_reductase"/>
</dbReference>
<feature type="domain" description="Fe2OG dioxygenase" evidence="8">
    <location>
        <begin position="160"/>
        <end position="263"/>
    </location>
</feature>
<dbReference type="InterPro" id="IPR027443">
    <property type="entry name" value="IPNS-like_sf"/>
</dbReference>
<accession>A0ABC9BT19</accession>
<sequence length="320" mass="34583">MEIAKVDLNGVEPHGAGWDAARAAVTASVEAHGGVVVVAHDALGPDLLRPLFGRAIPELFALPLDAKKRTASAEGNYKGYFTKSGGMDMESLGFVGAANADSVREFAGLLWPEGGNPELCETITSFGKKMAKLVETVETLLLEGLGVRGESIGAHLGMVGHSTFRVFRYGAPPDRESSVSMGPPHCDYSMATAIVQHEVEGLEVRAGDGRWHAVPPEPGTFAFLAGEQLRVVTNGRVPACLHRVRTPSNRERFSVLFGTRQNDGTDVRALDDLVDAEHPLQFNPLRHEEYSKWRYSEKGGLKFEDPLKAYCGVDKDVAMA</sequence>
<dbReference type="GO" id="GO:0051213">
    <property type="term" value="F:dioxygenase activity"/>
    <property type="evidence" value="ECO:0007669"/>
    <property type="project" value="UniProtKB-KW"/>
</dbReference>
<evidence type="ECO:0000259" key="8">
    <source>
        <dbReference type="PROSITE" id="PS51471"/>
    </source>
</evidence>
<dbReference type="PANTHER" id="PTHR47990">
    <property type="entry name" value="2-OXOGLUTARATE (2OG) AND FE(II)-DEPENDENT OXYGENASE SUPERFAMILY PROTEIN-RELATED"/>
    <property type="match status" value="1"/>
</dbReference>
<keyword evidence="7" id="KW-0560">Oxidoreductase</keyword>
<dbReference type="PROSITE" id="PS51471">
    <property type="entry name" value="FE2OG_OXY"/>
    <property type="match status" value="1"/>
</dbReference>
<organism evidence="9 10">
    <name type="scientific">Urochloa decumbens</name>
    <dbReference type="NCBI Taxonomy" id="240449"/>
    <lineage>
        <taxon>Eukaryota</taxon>
        <taxon>Viridiplantae</taxon>
        <taxon>Streptophyta</taxon>
        <taxon>Embryophyta</taxon>
        <taxon>Tracheophyta</taxon>
        <taxon>Spermatophyta</taxon>
        <taxon>Magnoliopsida</taxon>
        <taxon>Liliopsida</taxon>
        <taxon>Poales</taxon>
        <taxon>Poaceae</taxon>
        <taxon>PACMAD clade</taxon>
        <taxon>Panicoideae</taxon>
        <taxon>Panicodae</taxon>
        <taxon>Paniceae</taxon>
        <taxon>Melinidinae</taxon>
        <taxon>Urochloa</taxon>
    </lineage>
</organism>